<name>A0A2S5R8A8_9PROT</name>
<accession>A0A2S5R8A8</accession>
<sequence length="132" mass="14666">MKKIIVLGYVMVGFSIPAFTDPLSPHHPVHPGGIISAHDAEKLKTPDARDEVLIAFRDEKALPGIMSLLSEIRIILSELEGTNTEAKEALNSIEQSISQNSNNPAVLEEVLKKMRTLYSQKQLNLIKMKSIY</sequence>
<reference evidence="1 2" key="1">
    <citation type="submission" date="2017-11" db="EMBL/GenBank/DDBJ databases">
        <title>Comparative genomic analysis of Holospora spp., intranuclear symbionts of paramecia.</title>
        <authorList>
            <person name="Garushyants S.K."/>
            <person name="Beliavskaya A."/>
            <person name="Malko D.B."/>
            <person name="Logacheva M.D."/>
            <person name="Rautian M.S."/>
            <person name="Gelfand M.S."/>
        </authorList>
    </citation>
    <scope>NUCLEOTIDE SEQUENCE [LARGE SCALE GENOMIC DNA]</scope>
    <source>
        <strain evidence="2">02AZ16</strain>
    </source>
</reference>
<evidence type="ECO:0000313" key="1">
    <source>
        <dbReference type="EMBL" id="PPE03523.1"/>
    </source>
</evidence>
<dbReference type="EMBL" id="PHHC01000096">
    <property type="protein sequence ID" value="PPE03523.1"/>
    <property type="molecule type" value="Genomic_DNA"/>
</dbReference>
<dbReference type="Proteomes" id="UP000239425">
    <property type="component" value="Unassembled WGS sequence"/>
</dbReference>
<dbReference type="AlphaFoldDB" id="A0A2S5R8A8"/>
<evidence type="ECO:0000313" key="2">
    <source>
        <dbReference type="Proteomes" id="UP000239425"/>
    </source>
</evidence>
<gene>
    <name evidence="1" type="ORF">HCUR_01067</name>
</gene>
<protein>
    <submittedName>
        <fullName evidence="1">Uncharacterized protein</fullName>
    </submittedName>
</protein>
<keyword evidence="2" id="KW-1185">Reference proteome</keyword>
<proteinExistence type="predicted"/>
<organism evidence="1 2">
    <name type="scientific">Holospora curviuscula</name>
    <dbReference type="NCBI Taxonomy" id="1082868"/>
    <lineage>
        <taxon>Bacteria</taxon>
        <taxon>Pseudomonadati</taxon>
        <taxon>Pseudomonadota</taxon>
        <taxon>Alphaproteobacteria</taxon>
        <taxon>Holosporales</taxon>
        <taxon>Holosporaceae</taxon>
        <taxon>Holospora</taxon>
    </lineage>
</organism>
<dbReference type="RefSeq" id="WP_104207039.1">
    <property type="nucleotide sequence ID" value="NZ_PHHC01000096.1"/>
</dbReference>
<comment type="caution">
    <text evidence="1">The sequence shown here is derived from an EMBL/GenBank/DDBJ whole genome shotgun (WGS) entry which is preliminary data.</text>
</comment>